<feature type="region of interest" description="Disordered" evidence="1">
    <location>
        <begin position="227"/>
        <end position="271"/>
    </location>
</feature>
<keyword evidence="2" id="KW-1133">Transmembrane helix</keyword>
<dbReference type="EMBL" id="CAJNNV010008134">
    <property type="protein sequence ID" value="CAE8595810.1"/>
    <property type="molecule type" value="Genomic_DNA"/>
</dbReference>
<dbReference type="AlphaFoldDB" id="A0A813EB20"/>
<feature type="transmembrane region" description="Helical" evidence="2">
    <location>
        <begin position="62"/>
        <end position="85"/>
    </location>
</feature>
<gene>
    <name evidence="3" type="ORF">PGLA1383_LOCUS14305</name>
</gene>
<feature type="region of interest" description="Disordered" evidence="1">
    <location>
        <begin position="1"/>
        <end position="31"/>
    </location>
</feature>
<keyword evidence="2" id="KW-0812">Transmembrane</keyword>
<keyword evidence="4" id="KW-1185">Reference proteome</keyword>
<feature type="compositionally biased region" description="Basic and acidic residues" evidence="1">
    <location>
        <begin position="250"/>
        <end position="270"/>
    </location>
</feature>
<evidence type="ECO:0000256" key="1">
    <source>
        <dbReference type="SAM" id="MobiDB-lite"/>
    </source>
</evidence>
<organism evidence="3 4">
    <name type="scientific">Polarella glacialis</name>
    <name type="common">Dinoflagellate</name>
    <dbReference type="NCBI Taxonomy" id="89957"/>
    <lineage>
        <taxon>Eukaryota</taxon>
        <taxon>Sar</taxon>
        <taxon>Alveolata</taxon>
        <taxon>Dinophyceae</taxon>
        <taxon>Suessiales</taxon>
        <taxon>Suessiaceae</taxon>
        <taxon>Polarella</taxon>
    </lineage>
</organism>
<feature type="transmembrane region" description="Helical" evidence="2">
    <location>
        <begin position="92"/>
        <end position="110"/>
    </location>
</feature>
<accession>A0A813EB20</accession>
<sequence length="354" mass="38629">MAYSSVAPDQASARDVRKKGHGGSLLDPRDRSLHFADGAVDSDGAYSDSGSDADGPPACWAAAWKCYVATLIVYLLLVGLGHLLAPHTRMRWVVLVSLGIILVSGPLFSYCLNSTVSSIVHKAVERFDQRHLGVDIDVGHITSHLGRGYVSLHDFVIHNPDGGKYKSPYLLNARCAVIDVDMWMYIRSFGKHIEIENIVFKDVDVIFEKTWSSSNIHEVLDFMEERKQKKEEEGKTKTQGGKASASISGKDPEQGGKPGDKKGGKKEGKGAKCTADQTELVLRRVVVEEVGLRVEAQMLGGFGMRLEISDIHYHDFATEVGESMADDVARVLLTSILKSAIVNAAGKSLSDKLF</sequence>
<protein>
    <submittedName>
        <fullName evidence="3">Uncharacterized protein</fullName>
    </submittedName>
</protein>
<comment type="caution">
    <text evidence="3">The sequence shown here is derived from an EMBL/GenBank/DDBJ whole genome shotgun (WGS) entry which is preliminary data.</text>
</comment>
<evidence type="ECO:0000313" key="4">
    <source>
        <dbReference type="Proteomes" id="UP000654075"/>
    </source>
</evidence>
<dbReference type="Proteomes" id="UP000654075">
    <property type="component" value="Unassembled WGS sequence"/>
</dbReference>
<keyword evidence="2" id="KW-0472">Membrane</keyword>
<reference evidence="3" key="1">
    <citation type="submission" date="2021-02" db="EMBL/GenBank/DDBJ databases">
        <authorList>
            <person name="Dougan E. K."/>
            <person name="Rhodes N."/>
            <person name="Thang M."/>
            <person name="Chan C."/>
        </authorList>
    </citation>
    <scope>NUCLEOTIDE SEQUENCE</scope>
</reference>
<dbReference type="OrthoDB" id="418599at2759"/>
<proteinExistence type="predicted"/>
<feature type="compositionally biased region" description="Basic and acidic residues" evidence="1">
    <location>
        <begin position="227"/>
        <end position="236"/>
    </location>
</feature>
<evidence type="ECO:0000256" key="2">
    <source>
        <dbReference type="SAM" id="Phobius"/>
    </source>
</evidence>
<name>A0A813EB20_POLGL</name>
<evidence type="ECO:0000313" key="3">
    <source>
        <dbReference type="EMBL" id="CAE8595810.1"/>
    </source>
</evidence>